<dbReference type="Pfam" id="PF02434">
    <property type="entry name" value="Fringe"/>
    <property type="match status" value="1"/>
</dbReference>
<keyword evidence="10 13" id="KW-1133">Transmembrane helix</keyword>
<reference evidence="15" key="1">
    <citation type="journal article" date="2021" name="Nat. Commun.">
        <title>Genetic determinants of endophytism in the Arabidopsis root mycobiome.</title>
        <authorList>
            <person name="Mesny F."/>
            <person name="Miyauchi S."/>
            <person name="Thiergart T."/>
            <person name="Pickel B."/>
            <person name="Atanasova L."/>
            <person name="Karlsson M."/>
            <person name="Huettel B."/>
            <person name="Barry K.W."/>
            <person name="Haridas S."/>
            <person name="Chen C."/>
            <person name="Bauer D."/>
            <person name="Andreopoulos W."/>
            <person name="Pangilinan J."/>
            <person name="LaButti K."/>
            <person name="Riley R."/>
            <person name="Lipzen A."/>
            <person name="Clum A."/>
            <person name="Drula E."/>
            <person name="Henrissat B."/>
            <person name="Kohler A."/>
            <person name="Grigoriev I.V."/>
            <person name="Martin F.M."/>
            <person name="Hacquard S."/>
        </authorList>
    </citation>
    <scope>NUCLEOTIDE SEQUENCE</scope>
    <source>
        <strain evidence="15">MPI-CAGE-AT-0016</strain>
    </source>
</reference>
<comment type="pathway">
    <text evidence="2">Protein modification; protein glycosylation.</text>
</comment>
<evidence type="ECO:0000256" key="11">
    <source>
        <dbReference type="ARBA" id="ARBA00023136"/>
    </source>
</evidence>
<keyword evidence="6" id="KW-0808">Transferase</keyword>
<dbReference type="EMBL" id="JAGPXD010000007">
    <property type="protein sequence ID" value="KAH7347479.1"/>
    <property type="molecule type" value="Genomic_DNA"/>
</dbReference>
<accession>A0A8K0WZN8</accession>
<gene>
    <name evidence="15" type="ORF">B0T11DRAFT_142057</name>
</gene>
<evidence type="ECO:0000256" key="13">
    <source>
        <dbReference type="SAM" id="Phobius"/>
    </source>
</evidence>
<keyword evidence="9" id="KW-0735">Signal-anchor</keyword>
<dbReference type="OrthoDB" id="414175at2759"/>
<keyword evidence="8" id="KW-0547">Nucleotide-binding</keyword>
<organism evidence="15 16">
    <name type="scientific">Plectosphaerella cucumerina</name>
    <dbReference type="NCBI Taxonomy" id="40658"/>
    <lineage>
        <taxon>Eukaryota</taxon>
        <taxon>Fungi</taxon>
        <taxon>Dikarya</taxon>
        <taxon>Ascomycota</taxon>
        <taxon>Pezizomycotina</taxon>
        <taxon>Sordariomycetes</taxon>
        <taxon>Hypocreomycetidae</taxon>
        <taxon>Glomerellales</taxon>
        <taxon>Plectosphaerellaceae</taxon>
        <taxon>Plectosphaerella</taxon>
    </lineage>
</organism>
<dbReference type="InterPro" id="IPR026050">
    <property type="entry name" value="C1GALT1/C1GALT1_chp1"/>
</dbReference>
<dbReference type="PANTHER" id="PTHR23033">
    <property type="entry name" value="BETA1,3-GALACTOSYLTRANSFERASE"/>
    <property type="match status" value="1"/>
</dbReference>
<feature type="transmembrane region" description="Helical" evidence="13">
    <location>
        <begin position="21"/>
        <end position="41"/>
    </location>
</feature>
<dbReference type="GO" id="GO:0016263">
    <property type="term" value="F:glycoprotein-N-acetylgalactosamine 3-beta-galactosyltransferase activity"/>
    <property type="evidence" value="ECO:0007669"/>
    <property type="project" value="UniProtKB-EC"/>
</dbReference>
<evidence type="ECO:0000256" key="8">
    <source>
        <dbReference type="ARBA" id="ARBA00022741"/>
    </source>
</evidence>
<evidence type="ECO:0000313" key="15">
    <source>
        <dbReference type="EMBL" id="KAH7347479.1"/>
    </source>
</evidence>
<keyword evidence="11 13" id="KW-0472">Membrane</keyword>
<evidence type="ECO:0000256" key="5">
    <source>
        <dbReference type="ARBA" id="ARBA00022676"/>
    </source>
</evidence>
<keyword evidence="16" id="KW-1185">Reference proteome</keyword>
<keyword evidence="7 13" id="KW-0812">Transmembrane</keyword>
<evidence type="ECO:0000313" key="16">
    <source>
        <dbReference type="Proteomes" id="UP000813385"/>
    </source>
</evidence>
<sequence length="546" mass="61990">MGYEGRRNDTCLRLLQPVNMLSRRAITVLSFAFVSLFLIAVTSRGLGAWHTDGTGYTNLAGSRPKPHDGEHRPPPPPPPPPPHGHDLGDDEDDDDYSEDKHGVKPPAGNDQAALAGLAATEDLPFRPHDPICDTFPDTSRVLVVMKTGATESYNKIPTQVSTMLKCLPEYFIYSDHEETIGGYHIRDSLDTILNTTMDGNRDFDLYRRQKACAVDQESCNKLAADKNEGWNLDKYKNVHMAEKVYALRPNYDWYLFIDADTYVLFPTLMQWLPKLDHTKSHYLGSVTMLGGYSFAHGGSGYLVSQTAMKAIGDHPGIANELEPIMSKVCCGDYVFAVSVDNTSTTRVRNMWPTINGEKPFTLPFSSNHWCQPLVTMHHMNSEEIATFWEWEQKRYADPAARASPPITRIRDVYNAFMASRLQERRVDWDNKAEDRYYLVEDPTGQGRRFEDWELGRRKKEPLTELEKRAHESPDACAAACSETSGCYMWRWQDGLCGFSWHFKMGHPVKTAEQEKDRFTSGWDLKHIQEFIEAHKDCSQSGFPEVA</sequence>
<evidence type="ECO:0000259" key="14">
    <source>
        <dbReference type="Pfam" id="PF02434"/>
    </source>
</evidence>
<dbReference type="Gene3D" id="3.90.550.50">
    <property type="match status" value="1"/>
</dbReference>
<dbReference type="GO" id="GO:0000166">
    <property type="term" value="F:nucleotide binding"/>
    <property type="evidence" value="ECO:0007669"/>
    <property type="project" value="UniProtKB-KW"/>
</dbReference>
<protein>
    <recommendedName>
        <fullName evidence="4">N-acetylgalactosaminide beta-1,3-galactosyltransferase</fullName>
        <ecNumber evidence="4">2.4.1.122</ecNumber>
    </recommendedName>
</protein>
<comment type="subcellular location">
    <subcellularLocation>
        <location evidence="1">Membrane</location>
        <topology evidence="1">Single-pass type II membrane protein</topology>
    </subcellularLocation>
</comment>
<name>A0A8K0WZN8_9PEZI</name>
<evidence type="ECO:0000256" key="6">
    <source>
        <dbReference type="ARBA" id="ARBA00022679"/>
    </source>
</evidence>
<feature type="domain" description="Fringe-like glycosyltransferase" evidence="14">
    <location>
        <begin position="187"/>
        <end position="311"/>
    </location>
</feature>
<feature type="region of interest" description="Disordered" evidence="12">
    <location>
        <begin position="57"/>
        <end position="110"/>
    </location>
</feature>
<evidence type="ECO:0000256" key="9">
    <source>
        <dbReference type="ARBA" id="ARBA00022968"/>
    </source>
</evidence>
<evidence type="ECO:0000256" key="10">
    <source>
        <dbReference type="ARBA" id="ARBA00022989"/>
    </source>
</evidence>
<keyword evidence="5" id="KW-0328">Glycosyltransferase</keyword>
<evidence type="ECO:0000256" key="1">
    <source>
        <dbReference type="ARBA" id="ARBA00004606"/>
    </source>
</evidence>
<dbReference type="InterPro" id="IPR003378">
    <property type="entry name" value="Fringe-like_glycosylTrfase"/>
</dbReference>
<dbReference type="EC" id="2.4.1.122" evidence="4"/>
<proteinExistence type="inferred from homology"/>
<dbReference type="PANTHER" id="PTHR23033:SF40">
    <property type="entry name" value="APPLE DOMAIN-CONTAINING PROTEIN"/>
    <property type="match status" value="1"/>
</dbReference>
<dbReference type="AlphaFoldDB" id="A0A8K0WZN8"/>
<evidence type="ECO:0000256" key="7">
    <source>
        <dbReference type="ARBA" id="ARBA00022692"/>
    </source>
</evidence>
<comment type="caution">
    <text evidence="15">The sequence shown here is derived from an EMBL/GenBank/DDBJ whole genome shotgun (WGS) entry which is preliminary data.</text>
</comment>
<dbReference type="SUPFAM" id="SSF101447">
    <property type="entry name" value="Formin homology 2 domain (FH2 domain)"/>
    <property type="match status" value="1"/>
</dbReference>
<dbReference type="Proteomes" id="UP000813385">
    <property type="component" value="Unassembled WGS sequence"/>
</dbReference>
<evidence type="ECO:0000256" key="4">
    <source>
        <dbReference type="ARBA" id="ARBA00012557"/>
    </source>
</evidence>
<evidence type="ECO:0000256" key="2">
    <source>
        <dbReference type="ARBA" id="ARBA00004922"/>
    </source>
</evidence>
<comment type="similarity">
    <text evidence="3">Belongs to the glycosyltransferase 31 family. Beta3-Gal-T subfamily.</text>
</comment>
<feature type="compositionally biased region" description="Acidic residues" evidence="12">
    <location>
        <begin position="88"/>
        <end position="97"/>
    </location>
</feature>
<dbReference type="GO" id="GO:0016020">
    <property type="term" value="C:membrane"/>
    <property type="evidence" value="ECO:0007669"/>
    <property type="project" value="UniProtKB-SubCell"/>
</dbReference>
<evidence type="ECO:0000256" key="12">
    <source>
        <dbReference type="SAM" id="MobiDB-lite"/>
    </source>
</evidence>
<evidence type="ECO:0000256" key="3">
    <source>
        <dbReference type="ARBA" id="ARBA00006462"/>
    </source>
</evidence>